<sequence>MSQKLNSAVNEFNQEMKPVSLWADAWKRLRRNKMALVSLWVVGFYALVALAAPFLPLHDYRTQTLSHTNLRPSFKPAGQIALEAVEAQVILLQERVDAGVESLKPNLERTLLEVESLKAALVNDPASKNVYIFGTDYLGRDMLAKTIYGARISMMVGLIGTLTAVLVGVIIGAISGYIGGWLDNLLMRFVDIMYGLPYMLIVIILMALFRKEGQSSIVILFVGIALVSWLTIARVVRGQIISLKNSEFVEAARSMGAGTGRIIFRHLLPNALGVIIIFTSLSLPSFIMSESFLSFLGLGVSAPLSSWGSLVSEGANTMELYPWQLLAPAIEMTIFLFCMNFLGDGLRDALDPQSKNRT</sequence>
<dbReference type="InterPro" id="IPR025966">
    <property type="entry name" value="OppC_N"/>
</dbReference>
<keyword evidence="8 11" id="KW-1133">Transmembrane helix</keyword>
<dbReference type="GO" id="GO:0005886">
    <property type="term" value="C:plasma membrane"/>
    <property type="evidence" value="ECO:0007669"/>
    <property type="project" value="UniProtKB-SubCell"/>
</dbReference>
<feature type="transmembrane region" description="Helical" evidence="11">
    <location>
        <begin position="35"/>
        <end position="55"/>
    </location>
</feature>
<evidence type="ECO:0000256" key="8">
    <source>
        <dbReference type="ARBA" id="ARBA00022989"/>
    </source>
</evidence>
<dbReference type="GO" id="GO:0015031">
    <property type="term" value="P:protein transport"/>
    <property type="evidence" value="ECO:0007669"/>
    <property type="project" value="UniProtKB-KW"/>
</dbReference>
<dbReference type="InterPro" id="IPR050366">
    <property type="entry name" value="BP-dependent_transpt_permease"/>
</dbReference>
<dbReference type="PROSITE" id="PS50928">
    <property type="entry name" value="ABC_TM1"/>
    <property type="match status" value="1"/>
</dbReference>
<reference evidence="13" key="1">
    <citation type="submission" date="2019-08" db="EMBL/GenBank/DDBJ databases">
        <authorList>
            <person name="Kucharzyk K."/>
            <person name="Murdoch R.W."/>
            <person name="Higgins S."/>
            <person name="Loffler F."/>
        </authorList>
    </citation>
    <scope>NUCLEOTIDE SEQUENCE</scope>
</reference>
<dbReference type="PANTHER" id="PTHR43386:SF2">
    <property type="entry name" value="OLIGOPEPTIDE TRANSPORT SYSTEM PERMEASE PROTEIN OPPC"/>
    <property type="match status" value="1"/>
</dbReference>
<dbReference type="SUPFAM" id="SSF161098">
    <property type="entry name" value="MetI-like"/>
    <property type="match status" value="1"/>
</dbReference>
<feature type="transmembrane region" description="Helical" evidence="11">
    <location>
        <begin position="152"/>
        <end position="177"/>
    </location>
</feature>
<comment type="caution">
    <text evidence="13">The sequence shown here is derived from an EMBL/GenBank/DDBJ whole genome shotgun (WGS) entry which is preliminary data.</text>
</comment>
<dbReference type="InterPro" id="IPR035906">
    <property type="entry name" value="MetI-like_sf"/>
</dbReference>
<dbReference type="Gene3D" id="1.10.3720.10">
    <property type="entry name" value="MetI-like"/>
    <property type="match status" value="1"/>
</dbReference>
<dbReference type="PANTHER" id="PTHR43386">
    <property type="entry name" value="OLIGOPEPTIDE TRANSPORT SYSTEM PERMEASE PROTEIN APPC"/>
    <property type="match status" value="1"/>
</dbReference>
<feature type="transmembrane region" description="Helical" evidence="11">
    <location>
        <begin position="215"/>
        <end position="236"/>
    </location>
</feature>
<keyword evidence="9 11" id="KW-0472">Membrane</keyword>
<dbReference type="AlphaFoldDB" id="A0A644SYZ8"/>
<gene>
    <name evidence="13" type="primary">oppC_1</name>
    <name evidence="13" type="ORF">SDC9_05409</name>
</gene>
<evidence type="ECO:0000256" key="4">
    <source>
        <dbReference type="ARBA" id="ARBA00022519"/>
    </source>
</evidence>
<keyword evidence="5 11" id="KW-0812">Transmembrane</keyword>
<evidence type="ECO:0000259" key="12">
    <source>
        <dbReference type="PROSITE" id="PS50928"/>
    </source>
</evidence>
<keyword evidence="4" id="KW-0997">Cell inner membrane</keyword>
<evidence type="ECO:0000256" key="2">
    <source>
        <dbReference type="ARBA" id="ARBA00022448"/>
    </source>
</evidence>
<feature type="transmembrane region" description="Helical" evidence="11">
    <location>
        <begin position="320"/>
        <end position="342"/>
    </location>
</feature>
<evidence type="ECO:0000256" key="6">
    <source>
        <dbReference type="ARBA" id="ARBA00022856"/>
    </source>
</evidence>
<accession>A0A644SYZ8</accession>
<protein>
    <recommendedName>
        <fullName evidence="10">Oligopeptide transport system permease protein OppC</fullName>
    </recommendedName>
</protein>
<dbReference type="Pfam" id="PF00528">
    <property type="entry name" value="BPD_transp_1"/>
    <property type="match status" value="1"/>
</dbReference>
<proteinExistence type="predicted"/>
<keyword evidence="3" id="KW-1003">Cell membrane</keyword>
<dbReference type="GO" id="GO:0015833">
    <property type="term" value="P:peptide transport"/>
    <property type="evidence" value="ECO:0007669"/>
    <property type="project" value="UniProtKB-KW"/>
</dbReference>
<keyword evidence="2" id="KW-0813">Transport</keyword>
<dbReference type="Pfam" id="PF12911">
    <property type="entry name" value="OppC_N"/>
    <property type="match status" value="1"/>
</dbReference>
<dbReference type="EMBL" id="VSSQ01000010">
    <property type="protein sequence ID" value="MPL59853.1"/>
    <property type="molecule type" value="Genomic_DNA"/>
</dbReference>
<organism evidence="13">
    <name type="scientific">bioreactor metagenome</name>
    <dbReference type="NCBI Taxonomy" id="1076179"/>
    <lineage>
        <taxon>unclassified sequences</taxon>
        <taxon>metagenomes</taxon>
        <taxon>ecological metagenomes</taxon>
    </lineage>
</organism>
<comment type="subcellular location">
    <subcellularLocation>
        <location evidence="1">Cell inner membrane</location>
        <topology evidence="1">Multi-pass membrane protein</topology>
    </subcellularLocation>
</comment>
<name>A0A644SYZ8_9ZZZZ</name>
<feature type="transmembrane region" description="Helical" evidence="11">
    <location>
        <begin position="189"/>
        <end position="209"/>
    </location>
</feature>
<keyword evidence="6" id="KW-0571">Peptide transport</keyword>
<evidence type="ECO:0000256" key="1">
    <source>
        <dbReference type="ARBA" id="ARBA00004429"/>
    </source>
</evidence>
<dbReference type="InterPro" id="IPR000515">
    <property type="entry name" value="MetI-like"/>
</dbReference>
<evidence type="ECO:0000256" key="9">
    <source>
        <dbReference type="ARBA" id="ARBA00023136"/>
    </source>
</evidence>
<evidence type="ECO:0000256" key="11">
    <source>
        <dbReference type="SAM" id="Phobius"/>
    </source>
</evidence>
<evidence type="ECO:0000313" key="13">
    <source>
        <dbReference type="EMBL" id="MPL59853.1"/>
    </source>
</evidence>
<evidence type="ECO:0000256" key="3">
    <source>
        <dbReference type="ARBA" id="ARBA00022475"/>
    </source>
</evidence>
<evidence type="ECO:0000256" key="10">
    <source>
        <dbReference type="ARBA" id="ARBA00072251"/>
    </source>
</evidence>
<evidence type="ECO:0000256" key="5">
    <source>
        <dbReference type="ARBA" id="ARBA00022692"/>
    </source>
</evidence>
<dbReference type="CDD" id="cd06261">
    <property type="entry name" value="TM_PBP2"/>
    <property type="match status" value="1"/>
</dbReference>
<evidence type="ECO:0000256" key="7">
    <source>
        <dbReference type="ARBA" id="ARBA00022927"/>
    </source>
</evidence>
<feature type="transmembrane region" description="Helical" evidence="11">
    <location>
        <begin position="271"/>
        <end position="300"/>
    </location>
</feature>
<dbReference type="GO" id="GO:0055085">
    <property type="term" value="P:transmembrane transport"/>
    <property type="evidence" value="ECO:0007669"/>
    <property type="project" value="InterPro"/>
</dbReference>
<feature type="domain" description="ABC transmembrane type-1" evidence="12">
    <location>
        <begin position="150"/>
        <end position="343"/>
    </location>
</feature>
<keyword evidence="7" id="KW-0653">Protein transport</keyword>